<feature type="region of interest" description="Disordered" evidence="1">
    <location>
        <begin position="1"/>
        <end position="26"/>
    </location>
</feature>
<proteinExistence type="predicted"/>
<dbReference type="PANTHER" id="PTHR38703">
    <property type="entry name" value="CHROMOSOME 8, WHOLE GENOME SHOTGUN SEQUENCE"/>
    <property type="match status" value="1"/>
</dbReference>
<sequence>MHKVKKAVGDLISKDGKHDTTVDEEVRQPVTNEHVRPHEQEHVRTAVEKDIHQDHHHTVVQPLEHKEVLPEKHHERVLPTEHRSFDHGSDKDVHNFLERDAAKYKDASVTHHKTHETHTEAPIIAGERVHHHVHEHIQPVIHKETVAPEVIHTTVPVHETHQAAAVHHGTKVLPTKTLSEFTGGQGLPESRESRMKEQYEGCPTFDGKDLEGGRTEGNRTEGHRTAGDVTAGHTTAGNGTAGNGTAGNVTTGHRTGANEGLGH</sequence>
<accession>A0A2H2ZLE4</accession>
<dbReference type="Proteomes" id="UP000219286">
    <property type="component" value="Unassembled WGS sequence"/>
</dbReference>
<feature type="compositionally biased region" description="Basic and acidic residues" evidence="1">
    <location>
        <begin position="206"/>
        <end position="226"/>
    </location>
</feature>
<protein>
    <recommendedName>
        <fullName evidence="4">Allergen</fullName>
    </recommendedName>
</protein>
<evidence type="ECO:0008006" key="4">
    <source>
        <dbReference type="Google" id="ProtNLM"/>
    </source>
</evidence>
<dbReference type="OrthoDB" id="2118965at2759"/>
<name>A0A2H2ZLE4_TRIPA</name>
<evidence type="ECO:0000256" key="1">
    <source>
        <dbReference type="SAM" id="MobiDB-lite"/>
    </source>
</evidence>
<organism evidence="2 3">
    <name type="scientific">Trichoderma parareesei</name>
    <name type="common">Filamentous fungus</name>
    <dbReference type="NCBI Taxonomy" id="858221"/>
    <lineage>
        <taxon>Eukaryota</taxon>
        <taxon>Fungi</taxon>
        <taxon>Dikarya</taxon>
        <taxon>Ascomycota</taxon>
        <taxon>Pezizomycotina</taxon>
        <taxon>Sordariomycetes</taxon>
        <taxon>Hypocreomycetidae</taxon>
        <taxon>Hypocreales</taxon>
        <taxon>Hypocreaceae</taxon>
        <taxon>Trichoderma</taxon>
    </lineage>
</organism>
<dbReference type="AlphaFoldDB" id="A0A2H2ZLE4"/>
<reference evidence="2 3" key="1">
    <citation type="journal article" date="2015" name="Genome Announc.">
        <title>Genome sequence and annotation of Trichoderma parareesei, the ancestor of the cellulase producer Trichoderma reesei.</title>
        <authorList>
            <person name="Yang D."/>
            <person name="Pomraning K."/>
            <person name="Kopchinskiy A."/>
            <person name="Karimi Aghcheh R."/>
            <person name="Atanasova L."/>
            <person name="Chenthamara K."/>
            <person name="Baker S.E."/>
            <person name="Zhang R."/>
            <person name="Shen Q."/>
            <person name="Freitag M."/>
            <person name="Kubicek C.P."/>
            <person name="Druzhinina I.S."/>
        </authorList>
    </citation>
    <scope>NUCLEOTIDE SEQUENCE [LARGE SCALE GENOMIC DNA]</scope>
    <source>
        <strain evidence="2 3">CBS 125925</strain>
    </source>
</reference>
<gene>
    <name evidence="2" type="ORF">A9Z42_0033470</name>
</gene>
<feature type="compositionally biased region" description="Basic and acidic residues" evidence="1">
    <location>
        <begin position="12"/>
        <end position="26"/>
    </location>
</feature>
<feature type="region of interest" description="Disordered" evidence="1">
    <location>
        <begin position="201"/>
        <end position="263"/>
    </location>
</feature>
<dbReference type="EMBL" id="LFMI01000370">
    <property type="protein sequence ID" value="OTA02936.1"/>
    <property type="molecule type" value="Genomic_DNA"/>
</dbReference>
<keyword evidence="3" id="KW-1185">Reference proteome</keyword>
<feature type="compositionally biased region" description="Low complexity" evidence="1">
    <location>
        <begin position="229"/>
        <end position="238"/>
    </location>
</feature>
<dbReference type="PANTHER" id="PTHR38703:SF1">
    <property type="entry name" value="ALLERGEN"/>
    <property type="match status" value="1"/>
</dbReference>
<comment type="caution">
    <text evidence="2">The sequence shown here is derived from an EMBL/GenBank/DDBJ whole genome shotgun (WGS) entry which is preliminary data.</text>
</comment>
<evidence type="ECO:0000313" key="2">
    <source>
        <dbReference type="EMBL" id="OTA02936.1"/>
    </source>
</evidence>
<evidence type="ECO:0000313" key="3">
    <source>
        <dbReference type="Proteomes" id="UP000219286"/>
    </source>
</evidence>